<dbReference type="PANTHER" id="PTHR10668">
    <property type="entry name" value="PHYTOENE DEHYDROGENASE"/>
    <property type="match status" value="1"/>
</dbReference>
<dbReference type="InterPro" id="IPR036188">
    <property type="entry name" value="FAD/NAD-bd_sf"/>
</dbReference>
<dbReference type="Gene3D" id="3.50.50.60">
    <property type="entry name" value="FAD/NAD(P)-binding domain"/>
    <property type="match status" value="1"/>
</dbReference>
<dbReference type="EMBL" id="RKLN01000001">
    <property type="protein sequence ID" value="RVW06151.1"/>
    <property type="molecule type" value="Genomic_DNA"/>
</dbReference>
<evidence type="ECO:0000256" key="1">
    <source>
        <dbReference type="ARBA" id="ARBA00037217"/>
    </source>
</evidence>
<dbReference type="AlphaFoldDB" id="A0A438B5B2"/>
<comment type="subunit">
    <text evidence="2">Interacts with COX5B; this interaction may contribute to localize PYROXD2 to the inner face of the inner mitochondrial membrane.</text>
</comment>
<dbReference type="OrthoDB" id="833207at2"/>
<evidence type="ECO:0000259" key="4">
    <source>
        <dbReference type="Pfam" id="PF01593"/>
    </source>
</evidence>
<comment type="function">
    <text evidence="1">Probable oxidoreductase that may play a role as regulator of mitochondrial function.</text>
</comment>
<gene>
    <name evidence="5" type="ORF">EF834_01435</name>
</gene>
<protein>
    <recommendedName>
        <fullName evidence="3">Pyridine nucleotide-disulfide oxidoreductase domain-containing protein 2</fullName>
    </recommendedName>
</protein>
<comment type="caution">
    <text evidence="5">The sequence shown here is derived from an EMBL/GenBank/DDBJ whole genome shotgun (WGS) entry which is preliminary data.</text>
</comment>
<evidence type="ECO:0000313" key="6">
    <source>
        <dbReference type="Proteomes" id="UP000284333"/>
    </source>
</evidence>
<dbReference type="GO" id="GO:0016491">
    <property type="term" value="F:oxidoreductase activity"/>
    <property type="evidence" value="ECO:0007669"/>
    <property type="project" value="InterPro"/>
</dbReference>
<name>A0A438B5B2_9NOCA</name>
<dbReference type="PANTHER" id="PTHR10668:SF105">
    <property type="entry name" value="DEHYDROGENASE-RELATED"/>
    <property type="match status" value="1"/>
</dbReference>
<evidence type="ECO:0000256" key="3">
    <source>
        <dbReference type="ARBA" id="ARBA00040298"/>
    </source>
</evidence>
<dbReference type="InterPro" id="IPR002937">
    <property type="entry name" value="Amino_oxidase"/>
</dbReference>
<reference evidence="5 6" key="1">
    <citation type="submission" date="2018-11" db="EMBL/GenBank/DDBJ databases">
        <title>Rhodococcus spongicola sp. nov. and Rhodococcus xishaensis sp. nov. from marine sponges.</title>
        <authorList>
            <person name="Li L."/>
            <person name="Lin H.W."/>
        </authorList>
    </citation>
    <scope>NUCLEOTIDE SEQUENCE [LARGE SCALE GENOMIC DNA]</scope>
    <source>
        <strain evidence="5 6">LHW50502</strain>
    </source>
</reference>
<feature type="domain" description="Amine oxidase" evidence="4">
    <location>
        <begin position="13"/>
        <end position="260"/>
    </location>
</feature>
<accession>A0A438B5B2</accession>
<dbReference type="Pfam" id="PF01593">
    <property type="entry name" value="Amino_oxidase"/>
    <property type="match status" value="1"/>
</dbReference>
<dbReference type="Proteomes" id="UP000284333">
    <property type="component" value="Unassembled WGS sequence"/>
</dbReference>
<evidence type="ECO:0000313" key="5">
    <source>
        <dbReference type="EMBL" id="RVW06151.1"/>
    </source>
</evidence>
<sequence length="473" mass="49980">MTTAVVVGAGPNGLAAAITLAQRGIEVTVLEAAETIGGGTRSTERILPGLLHDDGAAVHPIGLASPFFRSLNLPAHGVEWGWPEVDLAHPLDGGRAGAMLASLDATTGHLGPDAGRWRRLFGPLARGFDDLAGEVLQPLLHLPRHPVRLARFGSAALLPADVLGRIWRTEEAAALFAGNAAHGWRPLSRPATSAFALMFTAISHRYGWPVVRGGSIRLAEALAKVLTDLGGRIETGNRVRSLHEVRSADVVMLDLEPGAVADLAGDELPTSVQRAYRRFRRGPAAFKVDLAIEGGVPWRDEFSGRAGTVHVCGSAAEVAAAESSINNGHMPERPFVLVAQQYLADRQRSVGDVHPVYAYAHVPHGYTGDATEAVIAQLERFAPGTRDRIVGLHTRSPGDLQRHNSNLVGGDIIGGANTLAQVATRPRITTNPYYVGIPGVFMCSASTPPGAGVHGMCGHNAALSALDRIARDR</sequence>
<keyword evidence="6" id="KW-1185">Reference proteome</keyword>
<evidence type="ECO:0000256" key="2">
    <source>
        <dbReference type="ARBA" id="ARBA00038825"/>
    </source>
</evidence>
<dbReference type="SUPFAM" id="SSF51905">
    <property type="entry name" value="FAD/NAD(P)-binding domain"/>
    <property type="match status" value="1"/>
</dbReference>
<organism evidence="5 6">
    <name type="scientific">Rhodococcus spongiicola</name>
    <dbReference type="NCBI Taxonomy" id="2487352"/>
    <lineage>
        <taxon>Bacteria</taxon>
        <taxon>Bacillati</taxon>
        <taxon>Actinomycetota</taxon>
        <taxon>Actinomycetes</taxon>
        <taxon>Mycobacteriales</taxon>
        <taxon>Nocardiaceae</taxon>
        <taxon>Rhodococcus</taxon>
    </lineage>
</organism>
<proteinExistence type="predicted"/>
<dbReference type="PRINTS" id="PR00420">
    <property type="entry name" value="RNGMNOXGNASE"/>
</dbReference>
<dbReference type="RefSeq" id="WP_127944934.1">
    <property type="nucleotide sequence ID" value="NZ_RKLN01000001.1"/>
</dbReference>